<keyword evidence="3" id="KW-1185">Reference proteome</keyword>
<dbReference type="EMBL" id="OY882860">
    <property type="protein sequence ID" value="CAK6443881.1"/>
    <property type="molecule type" value="Genomic_DNA"/>
</dbReference>
<name>A0ABP0A062_PIPNA</name>
<feature type="region of interest" description="Disordered" evidence="1">
    <location>
        <begin position="1"/>
        <end position="32"/>
    </location>
</feature>
<evidence type="ECO:0000313" key="2">
    <source>
        <dbReference type="EMBL" id="CAK6443881.1"/>
    </source>
</evidence>
<proteinExistence type="predicted"/>
<gene>
    <name evidence="2" type="ORF">MPIPNATIZW_LOCUS12187</name>
</gene>
<protein>
    <submittedName>
        <fullName evidence="2">Uncharacterized protein</fullName>
    </submittedName>
</protein>
<evidence type="ECO:0000313" key="3">
    <source>
        <dbReference type="Proteomes" id="UP001314169"/>
    </source>
</evidence>
<organism evidence="2 3">
    <name type="scientific">Pipistrellus nathusii</name>
    <name type="common">Nathusius' pipistrelle</name>
    <dbReference type="NCBI Taxonomy" id="59473"/>
    <lineage>
        <taxon>Eukaryota</taxon>
        <taxon>Metazoa</taxon>
        <taxon>Chordata</taxon>
        <taxon>Craniata</taxon>
        <taxon>Vertebrata</taxon>
        <taxon>Euteleostomi</taxon>
        <taxon>Mammalia</taxon>
        <taxon>Eutheria</taxon>
        <taxon>Laurasiatheria</taxon>
        <taxon>Chiroptera</taxon>
        <taxon>Yangochiroptera</taxon>
        <taxon>Vespertilionidae</taxon>
        <taxon>Pipistrellus</taxon>
    </lineage>
</organism>
<dbReference type="Proteomes" id="UP001314169">
    <property type="component" value="Chromosome 3"/>
</dbReference>
<reference evidence="2" key="1">
    <citation type="submission" date="2023-12" db="EMBL/GenBank/DDBJ databases">
        <authorList>
            <person name="Brown T."/>
        </authorList>
    </citation>
    <scope>NUCLEOTIDE SEQUENCE</scope>
</reference>
<sequence length="101" mass="10745">MGEASDQGWPEALGMGMSEIGGRAGGRGRPGRSRLCGVEPAPELKDFWAHLLWFQAWIWSSLQKSPAPSPPAGPRLPGAPPALFVWPSQYEGGCSPVSSLM</sequence>
<evidence type="ECO:0000256" key="1">
    <source>
        <dbReference type="SAM" id="MobiDB-lite"/>
    </source>
</evidence>
<accession>A0ABP0A062</accession>